<dbReference type="NCBIfam" id="TIGR01509">
    <property type="entry name" value="HAD-SF-IA-v3"/>
    <property type="match status" value="1"/>
</dbReference>
<dbReference type="KEGG" id="pca:Pcar_3072"/>
<dbReference type="InterPro" id="IPR023214">
    <property type="entry name" value="HAD_sf"/>
</dbReference>
<dbReference type="Pfam" id="PF00702">
    <property type="entry name" value="Hydrolase"/>
    <property type="match status" value="1"/>
</dbReference>
<dbReference type="AlphaFoldDB" id="Q3A000"/>
<dbReference type="Proteomes" id="UP000002534">
    <property type="component" value="Chromosome"/>
</dbReference>
<dbReference type="EMBL" id="CP000142">
    <property type="protein sequence ID" value="ABA90307.1"/>
    <property type="molecule type" value="Genomic_DNA"/>
</dbReference>
<sequence>MECILFDLDNTLYPPRCNLFGLIDKRINSYMHEVVGIPLDEVDTLRRRYWQDYGVTMQGLMRHHHVDPEDYLHYVHDVDVASRLQAEPELRQALVSLAQPKVIFTNSSRAHTDRVLGALGIADLFDQVFDIRVADYMPKPYVQPYHRVLEHLGLTGSQCVMVEDSVANLKPAKALGMTTILVGNAAVEPFVDRQLAEVVQLPEVLANWAAIGGCATVGGE</sequence>
<evidence type="ECO:0000313" key="2">
    <source>
        <dbReference type="Proteomes" id="UP000002534"/>
    </source>
</evidence>
<dbReference type="SUPFAM" id="SSF56784">
    <property type="entry name" value="HAD-like"/>
    <property type="match status" value="1"/>
</dbReference>
<dbReference type="OrthoDB" id="9807630at2"/>
<reference evidence="2" key="1">
    <citation type="submission" date="2005-10" db="EMBL/GenBank/DDBJ databases">
        <title>Complete sequence of Pelobacter carbinolicus DSM 2380.</title>
        <authorList>
            <person name="Copeland A."/>
            <person name="Lucas S."/>
            <person name="Lapidus A."/>
            <person name="Barry K."/>
            <person name="Detter J.C."/>
            <person name="Glavina T."/>
            <person name="Hammon N."/>
            <person name="Israni S."/>
            <person name="Pitluck S."/>
            <person name="Chertkov O."/>
            <person name="Schmutz J."/>
            <person name="Larimer F."/>
            <person name="Land M."/>
            <person name="Kyrpides N."/>
            <person name="Ivanova N."/>
            <person name="Richardson P."/>
        </authorList>
    </citation>
    <scope>NUCLEOTIDE SEQUENCE [LARGE SCALE GENOMIC DNA]</scope>
    <source>
        <strain evidence="2">DSM 2380 / NBRC 103641 / GraBd1</strain>
    </source>
</reference>
<dbReference type="InterPro" id="IPR006439">
    <property type="entry name" value="HAD-SF_hydro_IA"/>
</dbReference>
<dbReference type="STRING" id="338963.Pcar_3072"/>
<accession>Q3A000</accession>
<dbReference type="RefSeq" id="WP_011342867.1">
    <property type="nucleotide sequence ID" value="NC_007498.2"/>
</dbReference>
<dbReference type="HOGENOM" id="CLU_059493_2_1_7"/>
<dbReference type="InterPro" id="IPR010237">
    <property type="entry name" value="Pyr-5-nucltdase"/>
</dbReference>
<dbReference type="SFLD" id="SFLDS00003">
    <property type="entry name" value="Haloacid_Dehalogenase"/>
    <property type="match status" value="1"/>
</dbReference>
<dbReference type="PANTHER" id="PTHR12725:SF117">
    <property type="entry name" value="HALOACID DEHALOGENASE-LIKE HYDROLASE"/>
    <property type="match status" value="1"/>
</dbReference>
<reference evidence="1 2" key="2">
    <citation type="journal article" date="2012" name="BMC Genomics">
        <title>The genome of Pelobacter carbinolicus reveals surprising metabolic capabilities and physiological features.</title>
        <authorList>
            <person name="Aklujkar M."/>
            <person name="Haveman S.A."/>
            <person name="Didonato R.Jr."/>
            <person name="Chertkov O."/>
            <person name="Han C.S."/>
            <person name="Land M.L."/>
            <person name="Brown P."/>
            <person name="Lovley D.R."/>
        </authorList>
    </citation>
    <scope>NUCLEOTIDE SEQUENCE [LARGE SCALE GENOMIC DNA]</scope>
    <source>
        <strain evidence="2">DSM 2380 / NBRC 103641 / GraBd1</strain>
    </source>
</reference>
<organism evidence="1 2">
    <name type="scientific">Syntrophotalea carbinolica (strain DSM 2380 / NBRC 103641 / GraBd1)</name>
    <name type="common">Pelobacter carbinolicus</name>
    <dbReference type="NCBI Taxonomy" id="338963"/>
    <lineage>
        <taxon>Bacteria</taxon>
        <taxon>Pseudomonadati</taxon>
        <taxon>Thermodesulfobacteriota</taxon>
        <taxon>Desulfuromonadia</taxon>
        <taxon>Desulfuromonadales</taxon>
        <taxon>Syntrophotaleaceae</taxon>
        <taxon>Syntrophotalea</taxon>
    </lineage>
</organism>
<dbReference type="eggNOG" id="COG1011">
    <property type="taxonomic scope" value="Bacteria"/>
</dbReference>
<dbReference type="InterPro" id="IPR036412">
    <property type="entry name" value="HAD-like_sf"/>
</dbReference>
<gene>
    <name evidence="1" type="ordered locus">Pcar_3072</name>
</gene>
<dbReference type="SFLD" id="SFLDG01132">
    <property type="entry name" value="C1.5.3:_5'-Nucleotidase_Like"/>
    <property type="match status" value="1"/>
</dbReference>
<dbReference type="Gene3D" id="3.40.50.1000">
    <property type="entry name" value="HAD superfamily/HAD-like"/>
    <property type="match status" value="1"/>
</dbReference>
<keyword evidence="2" id="KW-1185">Reference proteome</keyword>
<proteinExistence type="predicted"/>
<dbReference type="PANTHER" id="PTHR12725">
    <property type="entry name" value="HALOACID DEHALOGENASE-LIKE HYDROLASE"/>
    <property type="match status" value="1"/>
</dbReference>
<protein>
    <submittedName>
        <fullName evidence="1">Pyrimidine 5'-nucleotidase, putative</fullName>
    </submittedName>
</protein>
<evidence type="ECO:0000313" key="1">
    <source>
        <dbReference type="EMBL" id="ABA90307.1"/>
    </source>
</evidence>
<name>Q3A000_SYNC1</name>
<dbReference type="Gene3D" id="1.10.150.450">
    <property type="match status" value="1"/>
</dbReference>
<dbReference type="NCBIfam" id="TIGR01993">
    <property type="entry name" value="Pyr-5-nucltdase"/>
    <property type="match status" value="1"/>
</dbReference>
<dbReference type="SFLD" id="SFLDG01129">
    <property type="entry name" value="C1.5:_HAD__Beta-PGM__Phosphata"/>
    <property type="match status" value="1"/>
</dbReference>